<organism evidence="1">
    <name type="scientific">marine sediment metagenome</name>
    <dbReference type="NCBI Taxonomy" id="412755"/>
    <lineage>
        <taxon>unclassified sequences</taxon>
        <taxon>metagenomes</taxon>
        <taxon>ecological metagenomes</taxon>
    </lineage>
</organism>
<name>A0A0F9PC55_9ZZZZ</name>
<dbReference type="AlphaFoldDB" id="A0A0F9PC55"/>
<proteinExistence type="predicted"/>
<sequence length="60" mass="6806">MIDVSSIKRMTHVGMVILWNEKVVYPQQHTDPSLEIVRDYAGGRRATIVAKKQRSPEVLG</sequence>
<evidence type="ECO:0000313" key="1">
    <source>
        <dbReference type="EMBL" id="KKN22097.1"/>
    </source>
</evidence>
<protein>
    <submittedName>
        <fullName evidence="1">Uncharacterized protein</fullName>
    </submittedName>
</protein>
<gene>
    <name evidence="1" type="ORF">LCGC14_0918740</name>
</gene>
<reference evidence="1" key="1">
    <citation type="journal article" date="2015" name="Nature">
        <title>Complex archaea that bridge the gap between prokaryotes and eukaryotes.</title>
        <authorList>
            <person name="Spang A."/>
            <person name="Saw J.H."/>
            <person name="Jorgensen S.L."/>
            <person name="Zaremba-Niedzwiedzka K."/>
            <person name="Martijn J."/>
            <person name="Lind A.E."/>
            <person name="van Eijk R."/>
            <person name="Schleper C."/>
            <person name="Guy L."/>
            <person name="Ettema T.J."/>
        </authorList>
    </citation>
    <scope>NUCLEOTIDE SEQUENCE</scope>
</reference>
<accession>A0A0F9PC55</accession>
<dbReference type="EMBL" id="LAZR01003093">
    <property type="protein sequence ID" value="KKN22097.1"/>
    <property type="molecule type" value="Genomic_DNA"/>
</dbReference>
<comment type="caution">
    <text evidence="1">The sequence shown here is derived from an EMBL/GenBank/DDBJ whole genome shotgun (WGS) entry which is preliminary data.</text>
</comment>